<sequence>MSTNSEQILKNKKLVMKMMKNIAESSLATINQSLSKAYHSDVEWRGFYPLEDLKGLETLELKVWRPLLQAFPDLERRNNIVLGGDFNNKSFVGTVGHLTGTFQNPWFDIPATNKTVHLRTCEFHQVKNEKIIQSYVLIDVMDFIRQAGFWPINKSLGIEEMWPGPITGDGIVLEEQDPEVSIKTLEQALAMQKTLGDY</sequence>
<dbReference type="EMBL" id="UINC01122471">
    <property type="protein sequence ID" value="SVC98299.1"/>
    <property type="molecule type" value="Genomic_DNA"/>
</dbReference>
<proteinExistence type="predicted"/>
<dbReference type="GO" id="GO:0030638">
    <property type="term" value="P:polyketide metabolic process"/>
    <property type="evidence" value="ECO:0007669"/>
    <property type="project" value="InterPro"/>
</dbReference>
<evidence type="ECO:0008006" key="2">
    <source>
        <dbReference type="Google" id="ProtNLM"/>
    </source>
</evidence>
<accession>A0A382RKU1</accession>
<dbReference type="Gene3D" id="3.10.450.50">
    <property type="match status" value="1"/>
</dbReference>
<protein>
    <recommendedName>
        <fullName evidence="2">SnoaL-like domain-containing protein</fullName>
    </recommendedName>
</protein>
<dbReference type="AlphaFoldDB" id="A0A382RKU1"/>
<organism evidence="1">
    <name type="scientific">marine metagenome</name>
    <dbReference type="NCBI Taxonomy" id="408172"/>
    <lineage>
        <taxon>unclassified sequences</taxon>
        <taxon>metagenomes</taxon>
        <taxon>ecological metagenomes</taxon>
    </lineage>
</organism>
<feature type="non-terminal residue" evidence="1">
    <location>
        <position position="198"/>
    </location>
</feature>
<reference evidence="1" key="1">
    <citation type="submission" date="2018-05" db="EMBL/GenBank/DDBJ databases">
        <authorList>
            <person name="Lanie J.A."/>
            <person name="Ng W.-L."/>
            <person name="Kazmierczak K.M."/>
            <person name="Andrzejewski T.M."/>
            <person name="Davidsen T.M."/>
            <person name="Wayne K.J."/>
            <person name="Tettelin H."/>
            <person name="Glass J.I."/>
            <person name="Rusch D."/>
            <person name="Podicherti R."/>
            <person name="Tsui H.-C.T."/>
            <person name="Winkler M.E."/>
        </authorList>
    </citation>
    <scope>NUCLEOTIDE SEQUENCE</scope>
</reference>
<feature type="non-terminal residue" evidence="1">
    <location>
        <position position="1"/>
    </location>
</feature>
<dbReference type="InterPro" id="IPR009959">
    <property type="entry name" value="Cyclase_SnoaL-like"/>
</dbReference>
<name>A0A382RKU1_9ZZZZ</name>
<dbReference type="Pfam" id="PF07366">
    <property type="entry name" value="SnoaL"/>
    <property type="match status" value="1"/>
</dbReference>
<dbReference type="InterPro" id="IPR032710">
    <property type="entry name" value="NTF2-like_dom_sf"/>
</dbReference>
<evidence type="ECO:0000313" key="1">
    <source>
        <dbReference type="EMBL" id="SVC98299.1"/>
    </source>
</evidence>
<gene>
    <name evidence="1" type="ORF">METZ01_LOCUS351153</name>
</gene>
<dbReference type="SUPFAM" id="SSF54427">
    <property type="entry name" value="NTF2-like"/>
    <property type="match status" value="1"/>
</dbReference>